<feature type="region of interest" description="Disordered" evidence="8">
    <location>
        <begin position="334"/>
        <end position="692"/>
    </location>
</feature>
<dbReference type="Pfam" id="PF02847">
    <property type="entry name" value="MA3"/>
    <property type="match status" value="1"/>
</dbReference>
<feature type="compositionally biased region" description="Polar residues" evidence="8">
    <location>
        <begin position="238"/>
        <end position="256"/>
    </location>
</feature>
<keyword evidence="11" id="KW-1185">Reference proteome</keyword>
<feature type="compositionally biased region" description="Polar residues" evidence="8">
    <location>
        <begin position="906"/>
        <end position="915"/>
    </location>
</feature>
<feature type="region of interest" description="Disordered" evidence="8">
    <location>
        <begin position="1226"/>
        <end position="1316"/>
    </location>
</feature>
<evidence type="ECO:0000256" key="2">
    <source>
        <dbReference type="ARBA" id="ARBA00005775"/>
    </source>
</evidence>
<keyword evidence="7" id="KW-0648">Protein biosynthesis</keyword>
<dbReference type="PANTHER" id="PTHR23253">
    <property type="entry name" value="EUKARYOTIC TRANSLATION INITIATION FACTOR 4 GAMMA"/>
    <property type="match status" value="1"/>
</dbReference>
<dbReference type="HOGENOM" id="CLU_002459_2_1_1"/>
<dbReference type="SUPFAM" id="SSF101489">
    <property type="entry name" value="Eukaryotic initiation factor 4f subunit eIF4g, eIF4e-binding domain"/>
    <property type="match status" value="1"/>
</dbReference>
<evidence type="ECO:0000313" key="10">
    <source>
        <dbReference type="EMBL" id="KDQ20084.1"/>
    </source>
</evidence>
<feature type="compositionally biased region" description="Pro residues" evidence="8">
    <location>
        <begin position="652"/>
        <end position="663"/>
    </location>
</feature>
<feature type="compositionally biased region" description="Polar residues" evidence="8">
    <location>
        <begin position="681"/>
        <end position="692"/>
    </location>
</feature>
<feature type="compositionally biased region" description="Low complexity" evidence="8">
    <location>
        <begin position="614"/>
        <end position="630"/>
    </location>
</feature>
<dbReference type="Pfam" id="PF12152">
    <property type="entry name" value="eIF_4G1"/>
    <property type="match status" value="1"/>
</dbReference>
<dbReference type="Proteomes" id="UP000027195">
    <property type="component" value="Unassembled WGS sequence"/>
</dbReference>
<feature type="compositionally biased region" description="Polar residues" evidence="8">
    <location>
        <begin position="137"/>
        <end position="149"/>
    </location>
</feature>
<feature type="region of interest" description="Disordered" evidence="8">
    <location>
        <begin position="811"/>
        <end position="830"/>
    </location>
</feature>
<dbReference type="OrthoDB" id="514777at2759"/>
<dbReference type="InterPro" id="IPR022745">
    <property type="entry name" value="eIF4G1_eIF4E-bd"/>
</dbReference>
<feature type="compositionally biased region" description="Polar residues" evidence="8">
    <location>
        <begin position="211"/>
        <end position="220"/>
    </location>
</feature>
<feature type="compositionally biased region" description="Low complexity" evidence="8">
    <location>
        <begin position="278"/>
        <end position="292"/>
    </location>
</feature>
<evidence type="ECO:0000256" key="4">
    <source>
        <dbReference type="ARBA" id="ARBA00022540"/>
    </source>
</evidence>
<dbReference type="FunFam" id="1.25.40.180:FF:000020">
    <property type="entry name" value="Eukaryotic translation initiation factor subunit"/>
    <property type="match status" value="1"/>
</dbReference>
<feature type="region of interest" description="Disordered" evidence="8">
    <location>
        <begin position="1328"/>
        <end position="1410"/>
    </location>
</feature>
<evidence type="ECO:0000256" key="7">
    <source>
        <dbReference type="ARBA" id="ARBA00022917"/>
    </source>
</evidence>
<feature type="compositionally biased region" description="Acidic residues" evidence="8">
    <location>
        <begin position="1388"/>
        <end position="1398"/>
    </location>
</feature>
<reference evidence="11" key="1">
    <citation type="journal article" date="2014" name="Proc. Natl. Acad. Sci. U.S.A.">
        <title>Extensive sampling of basidiomycete genomes demonstrates inadequacy of the white-rot/brown-rot paradigm for wood decay fungi.</title>
        <authorList>
            <person name="Riley R."/>
            <person name="Salamov A.A."/>
            <person name="Brown D.W."/>
            <person name="Nagy L.G."/>
            <person name="Floudas D."/>
            <person name="Held B.W."/>
            <person name="Levasseur A."/>
            <person name="Lombard V."/>
            <person name="Morin E."/>
            <person name="Otillar R."/>
            <person name="Lindquist E.A."/>
            <person name="Sun H."/>
            <person name="LaButti K.M."/>
            <person name="Schmutz J."/>
            <person name="Jabbour D."/>
            <person name="Luo H."/>
            <person name="Baker S.E."/>
            <person name="Pisabarro A.G."/>
            <person name="Walton J.D."/>
            <person name="Blanchette R.A."/>
            <person name="Henrissat B."/>
            <person name="Martin F."/>
            <person name="Cullen D."/>
            <person name="Hibbett D.S."/>
            <person name="Grigoriev I.V."/>
        </authorList>
    </citation>
    <scope>NUCLEOTIDE SEQUENCE [LARGE SCALE GENOMIC DNA]</scope>
    <source>
        <strain evidence="11">FD-172 SS1</strain>
    </source>
</reference>
<dbReference type="EMBL" id="KL198018">
    <property type="protein sequence ID" value="KDQ20084.1"/>
    <property type="molecule type" value="Genomic_DNA"/>
</dbReference>
<keyword evidence="3" id="KW-0963">Cytoplasm</keyword>
<gene>
    <name evidence="10" type="ORF">BOTBODRAFT_27505</name>
</gene>
<protein>
    <recommendedName>
        <fullName evidence="9">MI domain-containing protein</fullName>
    </recommendedName>
</protein>
<feature type="compositionally biased region" description="Pro residues" evidence="8">
    <location>
        <begin position="192"/>
        <end position="203"/>
    </location>
</feature>
<keyword evidence="6" id="KW-0694">RNA-binding</keyword>
<dbReference type="InterPro" id="IPR003891">
    <property type="entry name" value="Initiation_fac_eIF4g_MI"/>
</dbReference>
<organism evidence="10 11">
    <name type="scientific">Botryobasidium botryosum (strain FD-172 SS1)</name>
    <dbReference type="NCBI Taxonomy" id="930990"/>
    <lineage>
        <taxon>Eukaryota</taxon>
        <taxon>Fungi</taxon>
        <taxon>Dikarya</taxon>
        <taxon>Basidiomycota</taxon>
        <taxon>Agaricomycotina</taxon>
        <taxon>Agaricomycetes</taxon>
        <taxon>Cantharellales</taxon>
        <taxon>Botryobasidiaceae</taxon>
        <taxon>Botryobasidium</taxon>
    </lineage>
</organism>
<dbReference type="GO" id="GO:0003743">
    <property type="term" value="F:translation initiation factor activity"/>
    <property type="evidence" value="ECO:0007669"/>
    <property type="project" value="UniProtKB-KW"/>
</dbReference>
<dbReference type="GO" id="GO:0016281">
    <property type="term" value="C:eukaryotic translation initiation factor 4F complex"/>
    <property type="evidence" value="ECO:0007669"/>
    <property type="project" value="TreeGrafter"/>
</dbReference>
<evidence type="ECO:0000259" key="9">
    <source>
        <dbReference type="PROSITE" id="PS51366"/>
    </source>
</evidence>
<feature type="compositionally biased region" description="Polar residues" evidence="8">
    <location>
        <begin position="102"/>
        <end position="128"/>
    </location>
</feature>
<dbReference type="SMART" id="SM00543">
    <property type="entry name" value="MIF4G"/>
    <property type="match status" value="1"/>
</dbReference>
<sequence length="1547" mass="167110">MNKSATASHPTKAHHPSTNTSLPTKSAWARGPPAVASASVSASSTNNNSRSQSPNGNPTPSHSRKPSGFTGPGSTAVPLKDGVTVSKGIGITNAGSRAGSISFGSVNDASAQLSSSPANIPTLSTDPRSVNMFGSIAANSPPSTSNAVKTLTPPASTPATTSAASSGGAKKKVDIHKLFQGNGSSSSAPSTSTPPAPSQPPQPSRREQSFGEFQSPTSPAQRMANLPPQVQPHPYGSYPQQNSSHMRGQNQSSVPRSPSFGRVVPNGVNQGVPQGRSGPPMQAPQPAQVAGGPPMGSPRMGHQQPPPQQAPPPMQMQHGWQGYYYYDPNQYQYMPPGAQPHWVPPPHSHLPPPMQHPTPHQPPVPPSPRPTSLPPPSTPVLNITPTLPPPRVPPSPMPQPPHTPTLSGSAREFVPGFRKAIKITTPDGAALDLGKMKPEPGSGLESPRPGSGFVQGHERRPTVRMESEETRQRRVEEEERAKAKKVEQEQARLRKIEEVKEQERLRLKAEEEAAQAKAKREEEERLEKERKAEEERLERERKAEEERLRKVKEEEERLRLEEEEKERERKRKEDEERERLEREQREKEEAEAEAKRIEEEKAKVEEEKAKAEAEAAAAAAAAAVAAAAAQAEKEKAEAEKQAAAAAAAASPVTPPSSSLPPKPVNGATPASRRPIPGPLDLSSTRPSIPSTAPLSALSTARLIDDLDSVSYPDGIKTPVKELNVNATKGKFRYDRDFLMQFMNVCKEKPDMLPPLDAIGLAPGEDNGVGSYGRPSNRRAGGSMGPPPGGRSASVGLGLGLGGIPPSMFGGKSSLGSGRGFAMDQFQPPTRLPTSEERFAAAQGMRSASTGGGAFPGGRPIPMMRSSSQGGVGGIPQSPRDGHPANRTRSQRGNKRGEKPTAGPPSHYNSPASQFLNLEPVAPLERTPNSWPAGGSVGAGSRLAPGSPEMVDRKVRSLLNKLTIEKFDSISDQLLTWANKSEEEKDGRTLIQVIRLVFEKATDEAAWSEMYARLCRKMMEQLSPNVQDESIKNAEGNPITGGQLFRKYLLNRCQEDFERGWSAKKRTAAAAAGKAAEDKAIKDAATKDGKEGEVELYSDEYYAAQKAKRQGLGLVQFIGELFKLQMLTERIMHECIKNLLSNVENPEEEEIESLCKLLTTVGQALDTSKARNHMDIYFSRMSDLSKNPNISSRMVFMIQDVVELRQRRWVTRNLVAAPTTIAQVHEAAAKEKAADAMRQNAPMSRTSSRRGDHRRGDTDHSGQNADGWSSVKVPAKAGDLSHFGKIGKQAGPIQLGPTSVFNKKDGKGGRDTPALSRVSSSSNMFSMLSQNAAEPAAAESLRSSSRPPSRKASVDLGGAAPAELPQRRKLNLLPRSIPAPTTDSKDDEKESDGEPEESAAPEMTEAQAKTKVEEDVKEFWSVRDIGEAVQCFDLLPEEHKHLLVDKLTSKAFDSKEDDVKLVARLFAQAADKSCSASAFEKGLFSTMEFVEDISIDVPQAYSFMARLLHGAKLPRETVETLASKINTDSDPSEPPRDKLLREYEKLTA</sequence>
<feature type="compositionally biased region" description="Pro residues" evidence="8">
    <location>
        <begin position="386"/>
        <end position="403"/>
    </location>
</feature>
<dbReference type="InterPro" id="IPR003890">
    <property type="entry name" value="MIF4G-like_typ-3"/>
</dbReference>
<feature type="compositionally biased region" description="Pro residues" evidence="8">
    <location>
        <begin position="342"/>
        <end position="378"/>
    </location>
</feature>
<feature type="region of interest" description="Disordered" evidence="8">
    <location>
        <begin position="769"/>
        <end position="789"/>
    </location>
</feature>
<dbReference type="STRING" id="930990.A0A067MWT7"/>
<proteinExistence type="inferred from homology"/>
<dbReference type="GO" id="GO:0003729">
    <property type="term" value="F:mRNA binding"/>
    <property type="evidence" value="ECO:0007669"/>
    <property type="project" value="TreeGrafter"/>
</dbReference>
<name>A0A067MWT7_BOTB1</name>
<feature type="region of interest" description="Disordered" evidence="8">
    <location>
        <begin position="1522"/>
        <end position="1547"/>
    </location>
</feature>
<dbReference type="SUPFAM" id="SSF48371">
    <property type="entry name" value="ARM repeat"/>
    <property type="match status" value="2"/>
</dbReference>
<keyword evidence="4" id="KW-0396">Initiation factor</keyword>
<evidence type="ECO:0000256" key="1">
    <source>
        <dbReference type="ARBA" id="ARBA00004496"/>
    </source>
</evidence>
<evidence type="ECO:0000256" key="6">
    <source>
        <dbReference type="ARBA" id="ARBA00022884"/>
    </source>
</evidence>
<dbReference type="PROSITE" id="PS51366">
    <property type="entry name" value="MI"/>
    <property type="match status" value="1"/>
</dbReference>
<feature type="domain" description="MI" evidence="9">
    <location>
        <begin position="1406"/>
        <end position="1526"/>
    </location>
</feature>
<evidence type="ECO:0000256" key="8">
    <source>
        <dbReference type="SAM" id="MobiDB-lite"/>
    </source>
</evidence>
<feature type="compositionally biased region" description="Basic and acidic residues" evidence="8">
    <location>
        <begin position="518"/>
        <end position="562"/>
    </location>
</feature>
<feature type="compositionally biased region" description="Low complexity" evidence="8">
    <location>
        <begin position="1328"/>
        <end position="1350"/>
    </location>
</feature>
<dbReference type="InterPro" id="IPR016024">
    <property type="entry name" value="ARM-type_fold"/>
</dbReference>
<feature type="region of interest" description="Disordered" evidence="8">
    <location>
        <begin position="1"/>
        <end position="320"/>
    </location>
</feature>
<dbReference type="Gene3D" id="1.20.970.30">
    <property type="entry name" value="eIF4G, eIF4E-binding domain"/>
    <property type="match status" value="1"/>
</dbReference>
<feature type="compositionally biased region" description="Low complexity" evidence="8">
    <location>
        <begin position="641"/>
        <end position="651"/>
    </location>
</feature>
<feature type="compositionally biased region" description="Basic and acidic residues" evidence="8">
    <location>
        <begin position="456"/>
        <end position="511"/>
    </location>
</feature>
<evidence type="ECO:0000313" key="11">
    <source>
        <dbReference type="Proteomes" id="UP000027195"/>
    </source>
</evidence>
<dbReference type="GO" id="GO:0010494">
    <property type="term" value="C:cytoplasmic stress granule"/>
    <property type="evidence" value="ECO:0007669"/>
    <property type="project" value="UniProtKB-ARBA"/>
</dbReference>
<feature type="compositionally biased region" description="Low complexity" evidence="8">
    <location>
        <begin position="152"/>
        <end position="166"/>
    </location>
</feature>
<feature type="compositionally biased region" description="Basic and acidic residues" evidence="8">
    <location>
        <begin position="631"/>
        <end position="640"/>
    </location>
</feature>
<evidence type="ECO:0000256" key="3">
    <source>
        <dbReference type="ARBA" id="ARBA00022490"/>
    </source>
</evidence>
<feature type="compositionally biased region" description="Low complexity" evidence="8">
    <location>
        <begin position="32"/>
        <end position="55"/>
    </location>
</feature>
<dbReference type="Pfam" id="PF02854">
    <property type="entry name" value="MIF4G"/>
    <property type="match status" value="1"/>
</dbReference>
<dbReference type="InParanoid" id="A0A067MWT7"/>
<feature type="compositionally biased region" description="Basic and acidic residues" evidence="8">
    <location>
        <begin position="571"/>
        <end position="613"/>
    </location>
</feature>
<dbReference type="PANTHER" id="PTHR23253:SF9">
    <property type="entry name" value="EUKARYOTIC TRANSLATION INITIATION FACTOR 4 GAMMA 2"/>
    <property type="match status" value="1"/>
</dbReference>
<feature type="compositionally biased region" description="Basic and acidic residues" evidence="8">
    <location>
        <begin position="1532"/>
        <end position="1547"/>
    </location>
</feature>
<keyword evidence="5" id="KW-0597">Phosphoprotein</keyword>
<feature type="region of interest" description="Disordered" evidence="8">
    <location>
        <begin position="836"/>
        <end position="947"/>
    </location>
</feature>
<dbReference type="Gene3D" id="1.25.40.180">
    <property type="match status" value="2"/>
</dbReference>
<comment type="subcellular location">
    <subcellularLocation>
        <location evidence="1">Cytoplasm</location>
    </subcellularLocation>
</comment>
<feature type="compositionally biased region" description="Pro residues" evidence="8">
    <location>
        <begin position="304"/>
        <end position="314"/>
    </location>
</feature>
<accession>A0A067MWT7</accession>
<evidence type="ECO:0000256" key="5">
    <source>
        <dbReference type="ARBA" id="ARBA00022553"/>
    </source>
</evidence>
<dbReference type="InterPro" id="IPR036211">
    <property type="entry name" value="eIF4G_eIF4E-bd_sf"/>
</dbReference>
<comment type="similarity">
    <text evidence="2">Belongs to the eukaryotic initiation factor 4G family.</text>
</comment>